<accession>A0A0E9THL5</accession>
<name>A0A0E9THL5_ANGAN</name>
<protein>
    <submittedName>
        <fullName evidence="1">Uncharacterized protein</fullName>
    </submittedName>
</protein>
<dbReference type="EMBL" id="GBXM01056192">
    <property type="protein sequence ID" value="JAH52385.1"/>
    <property type="molecule type" value="Transcribed_RNA"/>
</dbReference>
<sequence>MMGKSGMCFAVVRSNTYKINVIKNQ</sequence>
<reference evidence="1" key="2">
    <citation type="journal article" date="2015" name="Fish Shellfish Immunol.">
        <title>Early steps in the European eel (Anguilla anguilla)-Vibrio vulnificus interaction in the gills: Role of the RtxA13 toxin.</title>
        <authorList>
            <person name="Callol A."/>
            <person name="Pajuelo D."/>
            <person name="Ebbesson L."/>
            <person name="Teles M."/>
            <person name="MacKenzie S."/>
            <person name="Amaro C."/>
        </authorList>
    </citation>
    <scope>NUCLEOTIDE SEQUENCE</scope>
</reference>
<dbReference type="AlphaFoldDB" id="A0A0E9THL5"/>
<evidence type="ECO:0000313" key="1">
    <source>
        <dbReference type="EMBL" id="JAH52385.1"/>
    </source>
</evidence>
<organism evidence="1">
    <name type="scientific">Anguilla anguilla</name>
    <name type="common">European freshwater eel</name>
    <name type="synonym">Muraena anguilla</name>
    <dbReference type="NCBI Taxonomy" id="7936"/>
    <lineage>
        <taxon>Eukaryota</taxon>
        <taxon>Metazoa</taxon>
        <taxon>Chordata</taxon>
        <taxon>Craniata</taxon>
        <taxon>Vertebrata</taxon>
        <taxon>Euteleostomi</taxon>
        <taxon>Actinopterygii</taxon>
        <taxon>Neopterygii</taxon>
        <taxon>Teleostei</taxon>
        <taxon>Anguilliformes</taxon>
        <taxon>Anguillidae</taxon>
        <taxon>Anguilla</taxon>
    </lineage>
</organism>
<reference evidence="1" key="1">
    <citation type="submission" date="2014-11" db="EMBL/GenBank/DDBJ databases">
        <authorList>
            <person name="Amaro Gonzalez C."/>
        </authorList>
    </citation>
    <scope>NUCLEOTIDE SEQUENCE</scope>
</reference>
<proteinExistence type="predicted"/>